<comment type="caution">
    <text evidence="1">The sequence shown here is derived from an EMBL/GenBank/DDBJ whole genome shotgun (WGS) entry which is preliminary data.</text>
</comment>
<dbReference type="AlphaFoldDB" id="A0AAV4VG38"/>
<organism evidence="1 2">
    <name type="scientific">Caerostris darwini</name>
    <dbReference type="NCBI Taxonomy" id="1538125"/>
    <lineage>
        <taxon>Eukaryota</taxon>
        <taxon>Metazoa</taxon>
        <taxon>Ecdysozoa</taxon>
        <taxon>Arthropoda</taxon>
        <taxon>Chelicerata</taxon>
        <taxon>Arachnida</taxon>
        <taxon>Araneae</taxon>
        <taxon>Araneomorphae</taxon>
        <taxon>Entelegynae</taxon>
        <taxon>Araneoidea</taxon>
        <taxon>Araneidae</taxon>
        <taxon>Caerostris</taxon>
    </lineage>
</organism>
<sequence length="103" mass="11734">MNVHSMRAVFVSYDTREKKRRAGNQRIVYGHSRRSGGNVAGLKIVKGLSRYTVKRNHTNARTQETKQMRKISTDKTHLGIANSINTSKIKLGHCQQTQKINNK</sequence>
<dbReference type="EMBL" id="BPLQ01012873">
    <property type="protein sequence ID" value="GIY68460.1"/>
    <property type="molecule type" value="Genomic_DNA"/>
</dbReference>
<proteinExistence type="predicted"/>
<reference evidence="1 2" key="1">
    <citation type="submission" date="2021-06" db="EMBL/GenBank/DDBJ databases">
        <title>Caerostris darwini draft genome.</title>
        <authorList>
            <person name="Kono N."/>
            <person name="Arakawa K."/>
        </authorList>
    </citation>
    <scope>NUCLEOTIDE SEQUENCE [LARGE SCALE GENOMIC DNA]</scope>
</reference>
<gene>
    <name evidence="1" type="ORF">CDAR_112081</name>
</gene>
<protein>
    <submittedName>
        <fullName evidence="1">Uncharacterized protein</fullName>
    </submittedName>
</protein>
<accession>A0AAV4VG38</accession>
<evidence type="ECO:0000313" key="1">
    <source>
        <dbReference type="EMBL" id="GIY68460.1"/>
    </source>
</evidence>
<dbReference type="Proteomes" id="UP001054837">
    <property type="component" value="Unassembled WGS sequence"/>
</dbReference>
<evidence type="ECO:0000313" key="2">
    <source>
        <dbReference type="Proteomes" id="UP001054837"/>
    </source>
</evidence>
<name>A0AAV4VG38_9ARAC</name>
<keyword evidence="2" id="KW-1185">Reference proteome</keyword>